<name>A0A6H9WP09_9MICO</name>
<organism evidence="1 2">
    <name type="scientific">Pseudoclavibacter endophyticus</name>
    <dbReference type="NCBI Taxonomy" id="1778590"/>
    <lineage>
        <taxon>Bacteria</taxon>
        <taxon>Bacillati</taxon>
        <taxon>Actinomycetota</taxon>
        <taxon>Actinomycetes</taxon>
        <taxon>Micrococcales</taxon>
        <taxon>Microbacteriaceae</taxon>
        <taxon>Pseudoclavibacter</taxon>
    </lineage>
</organism>
<keyword evidence="2" id="KW-1185">Reference proteome</keyword>
<comment type="caution">
    <text evidence="1">The sequence shown here is derived from an EMBL/GenBank/DDBJ whole genome shotgun (WGS) entry which is preliminary data.</text>
</comment>
<dbReference type="EMBL" id="WBJY01000001">
    <property type="protein sequence ID" value="KAB1649838.1"/>
    <property type="molecule type" value="Genomic_DNA"/>
</dbReference>
<accession>A0A6H9WP09</accession>
<proteinExistence type="predicted"/>
<dbReference type="Proteomes" id="UP000431744">
    <property type="component" value="Unassembled WGS sequence"/>
</dbReference>
<reference evidence="1 2" key="1">
    <citation type="submission" date="2019-09" db="EMBL/GenBank/DDBJ databases">
        <title>Phylogeny of genus Pseudoclavibacter and closely related genus.</title>
        <authorList>
            <person name="Li Y."/>
        </authorList>
    </citation>
    <scope>NUCLEOTIDE SEQUENCE [LARGE SCALE GENOMIC DNA]</scope>
    <source>
        <strain evidence="1 2">EGI 60007</strain>
    </source>
</reference>
<dbReference type="OrthoDB" id="115252at2"/>
<sequence>MTPALPDFVDDLSLPIEARRARWDEWMVLYEQGVAVLEASGIDPVEAGYRIPDMPFDGTDV</sequence>
<evidence type="ECO:0000313" key="2">
    <source>
        <dbReference type="Proteomes" id="UP000431744"/>
    </source>
</evidence>
<evidence type="ECO:0000313" key="1">
    <source>
        <dbReference type="EMBL" id="KAB1649838.1"/>
    </source>
</evidence>
<dbReference type="AlphaFoldDB" id="A0A6H9WP09"/>
<gene>
    <name evidence="1" type="ORF">F8O04_06315</name>
</gene>
<protein>
    <submittedName>
        <fullName evidence="1">Uncharacterized protein</fullName>
    </submittedName>
</protein>
<dbReference type="RefSeq" id="WP_158028423.1">
    <property type="nucleotide sequence ID" value="NZ_BMHG01000001.1"/>
</dbReference>